<reference evidence="1 2" key="1">
    <citation type="submission" date="2024-03" db="EMBL/GenBank/DDBJ databases">
        <title>Human intestinal bacterial collection.</title>
        <authorList>
            <person name="Pauvert C."/>
            <person name="Hitch T.C.A."/>
            <person name="Clavel T."/>
        </authorList>
    </citation>
    <scope>NUCLEOTIDE SEQUENCE [LARGE SCALE GENOMIC DNA]</scope>
    <source>
        <strain evidence="1 2">CLA-AP-H34</strain>
    </source>
</reference>
<dbReference type="Proteomes" id="UP001440599">
    <property type="component" value="Unassembled WGS sequence"/>
</dbReference>
<organism evidence="1 2">
    <name type="scientific">Flavonifractor hominis</name>
    <dbReference type="NCBI Taxonomy" id="3133178"/>
    <lineage>
        <taxon>Bacteria</taxon>
        <taxon>Bacillati</taxon>
        <taxon>Bacillota</taxon>
        <taxon>Clostridia</taxon>
        <taxon>Eubacteriales</taxon>
        <taxon>Oscillospiraceae</taxon>
        <taxon>Flavonifractor</taxon>
    </lineage>
</organism>
<comment type="caution">
    <text evidence="1">The sequence shown here is derived from an EMBL/GenBank/DDBJ whole genome shotgun (WGS) entry which is preliminary data.</text>
</comment>
<evidence type="ECO:0000313" key="2">
    <source>
        <dbReference type="Proteomes" id="UP001440599"/>
    </source>
</evidence>
<dbReference type="EMBL" id="JBBMFT010000004">
    <property type="protein sequence ID" value="MEQ2456399.1"/>
    <property type="molecule type" value="Genomic_DNA"/>
</dbReference>
<proteinExistence type="predicted"/>
<keyword evidence="2" id="KW-1185">Reference proteome</keyword>
<sequence length="99" mass="10893">MLSIMEIAAQPDGGHRLQAQSHRTECWLEGWVAVPPDLEETIWACGGYGTPEILDGVLTGFTPGQSPQPVQPEHTLQDDVDAMLVDHEYRLTLLELGVN</sequence>
<gene>
    <name evidence="1" type="ORF">WMO45_07685</name>
</gene>
<accession>A0ABV1EQL4</accession>
<name>A0ABV1EQL4_9FIRM</name>
<evidence type="ECO:0000313" key="1">
    <source>
        <dbReference type="EMBL" id="MEQ2456399.1"/>
    </source>
</evidence>
<protein>
    <submittedName>
        <fullName evidence="1">Toxin-antitoxin system toxin subunit</fullName>
    </submittedName>
</protein>
<dbReference type="RefSeq" id="WP_349140022.1">
    <property type="nucleotide sequence ID" value="NZ_JBBMFT010000004.1"/>
</dbReference>